<dbReference type="SUPFAM" id="SSF51735">
    <property type="entry name" value="NAD(P)-binding Rossmann-fold domains"/>
    <property type="match status" value="1"/>
</dbReference>
<keyword evidence="3" id="KW-1185">Reference proteome</keyword>
<evidence type="ECO:0000313" key="3">
    <source>
        <dbReference type="Proteomes" id="UP000092666"/>
    </source>
</evidence>
<evidence type="ECO:0000256" key="1">
    <source>
        <dbReference type="ARBA" id="ARBA00008903"/>
    </source>
</evidence>
<dbReference type="InterPro" id="IPR003462">
    <property type="entry name" value="ODC_Mu_crystall"/>
</dbReference>
<gene>
    <name evidence="2" type="ORF">I316_03517</name>
</gene>
<dbReference type="AlphaFoldDB" id="A0A1B9GV99"/>
<protein>
    <recommendedName>
        <fullName evidence="4">Ornithine cyclodeaminase</fullName>
    </recommendedName>
</protein>
<comment type="similarity">
    <text evidence="1">Belongs to the ornithine cyclodeaminase/mu-crystallin family.</text>
</comment>
<dbReference type="EMBL" id="KV700123">
    <property type="protein sequence ID" value="OCF34970.1"/>
    <property type="molecule type" value="Genomic_DNA"/>
</dbReference>
<reference evidence="3" key="2">
    <citation type="submission" date="2013-12" db="EMBL/GenBank/DDBJ databases">
        <title>Evolution of pathogenesis and genome organization in the Tremellales.</title>
        <authorList>
            <person name="Cuomo C."/>
            <person name="Litvintseva A."/>
            <person name="Heitman J."/>
            <person name="Chen Y."/>
            <person name="Sun S."/>
            <person name="Springer D."/>
            <person name="Dromer F."/>
            <person name="Young S."/>
            <person name="Zeng Q."/>
            <person name="Chapman S."/>
            <person name="Gujja S."/>
            <person name="Saif S."/>
            <person name="Birren B."/>
        </authorList>
    </citation>
    <scope>NUCLEOTIDE SEQUENCE [LARGE SCALE GENOMIC DNA]</scope>
    <source>
        <strain evidence="3">BCC8398</strain>
    </source>
</reference>
<sequence>MSSSIRILTASHVDKVLSTLPPALALSSQAKVFRLYSAPSDVQPAPIQTPHRLTVSTEGSTMLFMPSRAPTDNDASSSAQTGSTTTAIKIVSVPTKGELGLPASTFIMDEASGSALFLSHFPTPTSPQNLILFGAGAQCVAHAVLFLRLHPTLTSVTFVVRSSNSRSQDAVSSLAKKFPMIHVTEAVHPSADSPGLPEVVGSADVIVAATSSTVPLFKSTPSVPKAGARVILIGSYKPTMHEVDTPLIQRSGVVVDSREACAVEAGELIGAGMEGRDLVELGEVLGGHGAVARGKVESKAGGKEGVIVFKSVGLGIQDVAIAKLVLDEAERQNLGTIVDEYD</sequence>
<dbReference type="InterPro" id="IPR036291">
    <property type="entry name" value="NAD(P)-bd_dom_sf"/>
</dbReference>
<dbReference type="Pfam" id="PF02423">
    <property type="entry name" value="OCD_Mu_crystall"/>
    <property type="match status" value="1"/>
</dbReference>
<accession>A0A1B9GV99</accession>
<dbReference type="Gene3D" id="3.30.1780.10">
    <property type="entry name" value="ornithine cyclodeaminase, domain 1"/>
    <property type="match status" value="1"/>
</dbReference>
<evidence type="ECO:0000313" key="2">
    <source>
        <dbReference type="EMBL" id="OCF34970.1"/>
    </source>
</evidence>
<reference evidence="2 3" key="1">
    <citation type="submission" date="2013-07" db="EMBL/GenBank/DDBJ databases">
        <title>The Genome Sequence of Cryptococcus heveanensis BCC8398.</title>
        <authorList>
            <consortium name="The Broad Institute Genome Sequencing Platform"/>
            <person name="Cuomo C."/>
            <person name="Litvintseva A."/>
            <person name="Chen Y."/>
            <person name="Heitman J."/>
            <person name="Sun S."/>
            <person name="Springer D."/>
            <person name="Dromer F."/>
            <person name="Young S.K."/>
            <person name="Zeng Q."/>
            <person name="Gargeya S."/>
            <person name="Fitzgerald M."/>
            <person name="Abouelleil A."/>
            <person name="Alvarado L."/>
            <person name="Berlin A.M."/>
            <person name="Chapman S.B."/>
            <person name="Dewar J."/>
            <person name="Goldberg J."/>
            <person name="Griggs A."/>
            <person name="Gujja S."/>
            <person name="Hansen M."/>
            <person name="Howarth C."/>
            <person name="Imamovic A."/>
            <person name="Larimer J."/>
            <person name="McCowan C."/>
            <person name="Murphy C."/>
            <person name="Pearson M."/>
            <person name="Priest M."/>
            <person name="Roberts A."/>
            <person name="Saif S."/>
            <person name="Shea T."/>
            <person name="Sykes S."/>
            <person name="Wortman J."/>
            <person name="Nusbaum C."/>
            <person name="Birren B."/>
        </authorList>
    </citation>
    <scope>NUCLEOTIDE SEQUENCE [LARGE SCALE GENOMIC DNA]</scope>
    <source>
        <strain evidence="2 3">BCC8398</strain>
    </source>
</reference>
<dbReference type="InterPro" id="IPR023401">
    <property type="entry name" value="ODC_N"/>
</dbReference>
<dbReference type="GO" id="GO:0005737">
    <property type="term" value="C:cytoplasm"/>
    <property type="evidence" value="ECO:0007669"/>
    <property type="project" value="TreeGrafter"/>
</dbReference>
<dbReference type="OrthoDB" id="41492at2759"/>
<dbReference type="Proteomes" id="UP000092666">
    <property type="component" value="Unassembled WGS sequence"/>
</dbReference>
<name>A0A1B9GV99_9TREE</name>
<dbReference type="PANTHER" id="PTHR13812:SF19">
    <property type="entry name" value="KETIMINE REDUCTASE MU-CRYSTALLIN"/>
    <property type="match status" value="1"/>
</dbReference>
<dbReference type="Gene3D" id="3.40.50.720">
    <property type="entry name" value="NAD(P)-binding Rossmann-like Domain"/>
    <property type="match status" value="1"/>
</dbReference>
<dbReference type="STRING" id="1296120.A0A1B9GV99"/>
<dbReference type="PANTHER" id="PTHR13812">
    <property type="entry name" value="KETIMINE REDUCTASE MU-CRYSTALLIN"/>
    <property type="match status" value="1"/>
</dbReference>
<organism evidence="2 3">
    <name type="scientific">Kwoniella heveanensis BCC8398</name>
    <dbReference type="NCBI Taxonomy" id="1296120"/>
    <lineage>
        <taxon>Eukaryota</taxon>
        <taxon>Fungi</taxon>
        <taxon>Dikarya</taxon>
        <taxon>Basidiomycota</taxon>
        <taxon>Agaricomycotina</taxon>
        <taxon>Tremellomycetes</taxon>
        <taxon>Tremellales</taxon>
        <taxon>Cryptococcaceae</taxon>
        <taxon>Kwoniella</taxon>
    </lineage>
</organism>
<evidence type="ECO:0008006" key="4">
    <source>
        <dbReference type="Google" id="ProtNLM"/>
    </source>
</evidence>
<proteinExistence type="inferred from homology"/>